<dbReference type="Proteomes" id="UP000214646">
    <property type="component" value="Unassembled WGS sequence"/>
</dbReference>
<keyword evidence="4 6" id="KW-1133">Transmembrane helix</keyword>
<evidence type="ECO:0000256" key="6">
    <source>
        <dbReference type="RuleBase" id="RU004379"/>
    </source>
</evidence>
<feature type="transmembrane region" description="Helical" evidence="6">
    <location>
        <begin position="93"/>
        <end position="115"/>
    </location>
</feature>
<dbReference type="Pfam" id="PF01027">
    <property type="entry name" value="Bax1-I"/>
    <property type="match status" value="1"/>
</dbReference>
<sequence length="241" mass="26073">MAHDLTYGEARADAAAQMVENARAAFIRRTYGHLTGAILAFVAAETALFATGSAQDFCQELFSTRYGMLFLMLAFMVGGYGARVVAHASLSPAVQYLCLGLYVALEVVIFLPMLYAADRFFPGQYVAVKAGIVTLSALAGLTIGVYMSGVNFSFLGPILWVLSFVALGAIVASAIFGFQLNILFSVAMVVLTAGFIVYTTSNVLHEYRADQHVAAALELFASVALMFWYVLRIFMSFGRND</sequence>
<dbReference type="RefSeq" id="WP_238602486.1">
    <property type="nucleotide sequence ID" value="NZ_NIDE01000002.1"/>
</dbReference>
<protein>
    <submittedName>
        <fullName evidence="7">Putative membrane protein</fullName>
    </submittedName>
</protein>
<comment type="similarity">
    <text evidence="2 6">Belongs to the BI1 family.</text>
</comment>
<dbReference type="InterPro" id="IPR006214">
    <property type="entry name" value="Bax_inhibitor_1-related"/>
</dbReference>
<comment type="subcellular location">
    <subcellularLocation>
        <location evidence="1">Membrane</location>
        <topology evidence="1">Multi-pass membrane protein</topology>
    </subcellularLocation>
</comment>
<evidence type="ECO:0000313" key="8">
    <source>
        <dbReference type="Proteomes" id="UP000214646"/>
    </source>
</evidence>
<evidence type="ECO:0000256" key="1">
    <source>
        <dbReference type="ARBA" id="ARBA00004141"/>
    </source>
</evidence>
<reference evidence="8" key="1">
    <citation type="submission" date="2017-06" db="EMBL/GenBank/DDBJ databases">
        <title>Genome analysis of Fimbriiglobus ruber SP5, the first member of the order Planctomycetales with confirmed chitinolytic capability.</title>
        <authorList>
            <person name="Ravin N.V."/>
            <person name="Rakitin A.L."/>
            <person name="Ivanova A.A."/>
            <person name="Beletsky A.V."/>
            <person name="Kulichevskaya I.S."/>
            <person name="Mardanov A.V."/>
            <person name="Dedysh S.N."/>
        </authorList>
    </citation>
    <scope>NUCLEOTIDE SEQUENCE [LARGE SCALE GENOMIC DNA]</scope>
    <source>
        <strain evidence="8">SP5</strain>
    </source>
</reference>
<gene>
    <name evidence="7" type="ORF">FRUB_01349</name>
</gene>
<feature type="transmembrane region" description="Helical" evidence="6">
    <location>
        <begin position="66"/>
        <end position="86"/>
    </location>
</feature>
<feature type="transmembrane region" description="Helical" evidence="6">
    <location>
        <begin position="154"/>
        <end position="176"/>
    </location>
</feature>
<dbReference type="PANTHER" id="PTHR23291">
    <property type="entry name" value="BAX INHIBITOR-RELATED"/>
    <property type="match status" value="1"/>
</dbReference>
<comment type="caution">
    <text evidence="7">The sequence shown here is derived from an EMBL/GenBank/DDBJ whole genome shotgun (WGS) entry which is preliminary data.</text>
</comment>
<dbReference type="GO" id="GO:0005886">
    <property type="term" value="C:plasma membrane"/>
    <property type="evidence" value="ECO:0007669"/>
    <property type="project" value="TreeGrafter"/>
</dbReference>
<evidence type="ECO:0000256" key="4">
    <source>
        <dbReference type="ARBA" id="ARBA00022989"/>
    </source>
</evidence>
<keyword evidence="8" id="KW-1185">Reference proteome</keyword>
<accession>A0A225E2K3</accession>
<feature type="transmembrane region" description="Helical" evidence="6">
    <location>
        <begin position="213"/>
        <end position="231"/>
    </location>
</feature>
<name>A0A225E2K3_9BACT</name>
<evidence type="ECO:0000313" key="7">
    <source>
        <dbReference type="EMBL" id="OWK45018.1"/>
    </source>
</evidence>
<evidence type="ECO:0000256" key="5">
    <source>
        <dbReference type="ARBA" id="ARBA00023136"/>
    </source>
</evidence>
<feature type="transmembrane region" description="Helical" evidence="6">
    <location>
        <begin position="31"/>
        <end position="54"/>
    </location>
</feature>
<feature type="transmembrane region" description="Helical" evidence="6">
    <location>
        <begin position="127"/>
        <end position="147"/>
    </location>
</feature>
<evidence type="ECO:0000256" key="2">
    <source>
        <dbReference type="ARBA" id="ARBA00010350"/>
    </source>
</evidence>
<organism evidence="7 8">
    <name type="scientific">Fimbriiglobus ruber</name>
    <dbReference type="NCBI Taxonomy" id="1908690"/>
    <lineage>
        <taxon>Bacteria</taxon>
        <taxon>Pseudomonadati</taxon>
        <taxon>Planctomycetota</taxon>
        <taxon>Planctomycetia</taxon>
        <taxon>Gemmatales</taxon>
        <taxon>Gemmataceae</taxon>
        <taxon>Fimbriiglobus</taxon>
    </lineage>
</organism>
<dbReference type="EMBL" id="NIDE01000002">
    <property type="protein sequence ID" value="OWK45018.1"/>
    <property type="molecule type" value="Genomic_DNA"/>
</dbReference>
<feature type="transmembrane region" description="Helical" evidence="6">
    <location>
        <begin position="182"/>
        <end position="201"/>
    </location>
</feature>
<dbReference type="PANTHER" id="PTHR23291:SF50">
    <property type="entry name" value="PROTEIN LIFEGUARD 4"/>
    <property type="match status" value="1"/>
</dbReference>
<evidence type="ECO:0000256" key="3">
    <source>
        <dbReference type="ARBA" id="ARBA00022692"/>
    </source>
</evidence>
<dbReference type="AlphaFoldDB" id="A0A225E2K3"/>
<keyword evidence="5 6" id="KW-0472">Membrane</keyword>
<keyword evidence="3 6" id="KW-0812">Transmembrane</keyword>
<proteinExistence type="inferred from homology"/>